<evidence type="ECO:0000256" key="4">
    <source>
        <dbReference type="ARBA" id="ARBA00023128"/>
    </source>
</evidence>
<dbReference type="OrthoDB" id="308440at2759"/>
<dbReference type="Pfam" id="PF10502">
    <property type="entry name" value="Peptidase_S26"/>
    <property type="match status" value="2"/>
</dbReference>
<dbReference type="GO" id="GO:0042720">
    <property type="term" value="C:mitochondrial inner membrane peptidase complex"/>
    <property type="evidence" value="ECO:0007669"/>
    <property type="project" value="TreeGrafter"/>
</dbReference>
<dbReference type="GO" id="GO:0006465">
    <property type="term" value="P:signal peptide processing"/>
    <property type="evidence" value="ECO:0007669"/>
    <property type="project" value="InterPro"/>
</dbReference>
<proteinExistence type="inferred from homology"/>
<sequence length="174" mass="19312">MAGNPFRLALNVGKTLALGHVFVEYGYHSAPASGPSMLPTFEVTGDYPLTDKRYRYGRNVKVGDLVHYKIPIFPESDGIKRVLGMPGDYVLIHSPDSERHQMIQIPQGHCWLVGDNLEASRDSRMFGPVPLALVRAWATHIPCKTESDRQQDDFGQSQAELSQIGGQGRQVKAH</sequence>
<dbReference type="InterPro" id="IPR000223">
    <property type="entry name" value="Pept_S26A_signal_pept_1"/>
</dbReference>
<comment type="caution">
    <text evidence="10">The sequence shown here is derived from an EMBL/GenBank/DDBJ whole genome shotgun (WGS) entry which is preliminary data.</text>
</comment>
<dbReference type="PRINTS" id="PR00727">
    <property type="entry name" value="LEADERPTASE"/>
</dbReference>
<dbReference type="InterPro" id="IPR036286">
    <property type="entry name" value="LexA/Signal_pep-like_sf"/>
</dbReference>
<dbReference type="GO" id="GO:0006627">
    <property type="term" value="P:protein processing involved in protein targeting to mitochondrion"/>
    <property type="evidence" value="ECO:0007669"/>
    <property type="project" value="TreeGrafter"/>
</dbReference>
<keyword evidence="5" id="KW-0472">Membrane</keyword>
<dbReference type="InterPro" id="IPR052064">
    <property type="entry name" value="Mito_IMP1_subunit"/>
</dbReference>
<dbReference type="CDD" id="cd06530">
    <property type="entry name" value="S26_SPase_I"/>
    <property type="match status" value="1"/>
</dbReference>
<evidence type="ECO:0000256" key="8">
    <source>
        <dbReference type="SAM" id="MobiDB-lite"/>
    </source>
</evidence>
<dbReference type="GO" id="GO:0004252">
    <property type="term" value="F:serine-type endopeptidase activity"/>
    <property type="evidence" value="ECO:0007669"/>
    <property type="project" value="InterPro"/>
</dbReference>
<evidence type="ECO:0000313" key="11">
    <source>
        <dbReference type="Proteomes" id="UP000305883"/>
    </source>
</evidence>
<dbReference type="PANTHER" id="PTHR12383">
    <property type="entry name" value="PROTEASE FAMILY S26 MITOCHONDRIAL INNER MEMBRANE PROTEASE-RELATED"/>
    <property type="match status" value="1"/>
</dbReference>
<dbReference type="Proteomes" id="UP000305883">
    <property type="component" value="Unassembled WGS sequence"/>
</dbReference>
<organism evidence="10 11">
    <name type="scientific">Colletotrichum higginsianum</name>
    <dbReference type="NCBI Taxonomy" id="80884"/>
    <lineage>
        <taxon>Eukaryota</taxon>
        <taxon>Fungi</taxon>
        <taxon>Dikarya</taxon>
        <taxon>Ascomycota</taxon>
        <taxon>Pezizomycotina</taxon>
        <taxon>Sordariomycetes</taxon>
        <taxon>Hypocreomycetidae</taxon>
        <taxon>Glomerellales</taxon>
        <taxon>Glomerellaceae</taxon>
        <taxon>Colletotrichum</taxon>
        <taxon>Colletotrichum destructivum species complex</taxon>
    </lineage>
</organism>
<dbReference type="EMBL" id="MWPZ01000001">
    <property type="protein sequence ID" value="TID07796.1"/>
    <property type="molecule type" value="Genomic_DNA"/>
</dbReference>
<reference evidence="10 11" key="1">
    <citation type="journal article" date="2019" name="Genome Biol. Evol.">
        <title>Genomic Plasticity Mediated by Transposable Elements in the Plant Pathogenic Fungus Colletotrichum higginsianum.</title>
        <authorList>
            <person name="Tsushima A."/>
            <person name="Gan P."/>
            <person name="Kumakura N."/>
            <person name="Narusaka M."/>
            <person name="Takano Y."/>
            <person name="Narusaka Y."/>
            <person name="Shirasu K."/>
        </authorList>
    </citation>
    <scope>NUCLEOTIDE SEQUENCE [LARGE SCALE GENOMIC DNA]</scope>
    <source>
        <strain evidence="10 11">MAFF305635-RFP</strain>
    </source>
</reference>
<comment type="subcellular location">
    <subcellularLocation>
        <location evidence="1">Mitochondrion inner membrane</location>
    </subcellularLocation>
</comment>
<evidence type="ECO:0000313" key="10">
    <source>
        <dbReference type="EMBL" id="TID07796.1"/>
    </source>
</evidence>
<evidence type="ECO:0000256" key="3">
    <source>
        <dbReference type="ARBA" id="ARBA00022801"/>
    </source>
</evidence>
<comment type="similarity">
    <text evidence="6">Belongs to the peptidase S26 family. IMP1 subfamily.</text>
</comment>
<evidence type="ECO:0000256" key="1">
    <source>
        <dbReference type="ARBA" id="ARBA00004273"/>
    </source>
</evidence>
<feature type="domain" description="Peptidase S26" evidence="9">
    <location>
        <begin position="103"/>
        <end position="134"/>
    </location>
</feature>
<keyword evidence="10" id="KW-0645">Protease</keyword>
<name>A0A4T0WN87_9PEZI</name>
<gene>
    <name evidence="10" type="ORF">CH35J_000858</name>
</gene>
<feature type="active site" evidence="7">
    <location>
        <position position="36"/>
    </location>
</feature>
<dbReference type="InterPro" id="IPR019533">
    <property type="entry name" value="Peptidase_S26"/>
</dbReference>
<evidence type="ECO:0000259" key="9">
    <source>
        <dbReference type="Pfam" id="PF10502"/>
    </source>
</evidence>
<keyword evidence="3" id="KW-0378">Hydrolase</keyword>
<evidence type="ECO:0000256" key="5">
    <source>
        <dbReference type="ARBA" id="ARBA00023136"/>
    </source>
</evidence>
<dbReference type="SUPFAM" id="SSF51306">
    <property type="entry name" value="LexA/Signal peptidase"/>
    <property type="match status" value="1"/>
</dbReference>
<feature type="region of interest" description="Disordered" evidence="8">
    <location>
        <begin position="146"/>
        <end position="174"/>
    </location>
</feature>
<evidence type="ECO:0000256" key="7">
    <source>
        <dbReference type="PIRSR" id="PIRSR600223-1"/>
    </source>
</evidence>
<feature type="domain" description="Peptidase S26" evidence="9">
    <location>
        <begin position="21"/>
        <end position="92"/>
    </location>
</feature>
<keyword evidence="4" id="KW-0496">Mitochondrion</keyword>
<feature type="active site" evidence="7">
    <location>
        <position position="80"/>
    </location>
</feature>
<accession>A0A4T0WN87</accession>
<protein>
    <submittedName>
        <fullName evidence="10">Mitochondrial inner membrane protease subunit 1</fullName>
    </submittedName>
</protein>
<evidence type="ECO:0000256" key="2">
    <source>
        <dbReference type="ARBA" id="ARBA00022792"/>
    </source>
</evidence>
<dbReference type="PANTHER" id="PTHR12383:SF16">
    <property type="entry name" value="MITOCHONDRIAL INNER MEMBRANE PROTEASE SUBUNIT 1"/>
    <property type="match status" value="1"/>
</dbReference>
<dbReference type="AlphaFoldDB" id="A0A4T0WN87"/>
<dbReference type="Gene3D" id="2.10.109.10">
    <property type="entry name" value="Umud Fragment, subunit A"/>
    <property type="match status" value="1"/>
</dbReference>
<keyword evidence="2" id="KW-0999">Mitochondrion inner membrane</keyword>
<evidence type="ECO:0000256" key="6">
    <source>
        <dbReference type="ARBA" id="ARBA00038445"/>
    </source>
</evidence>